<dbReference type="EMBL" id="KV442077">
    <property type="protein sequence ID" value="OAQ25533.1"/>
    <property type="molecule type" value="Genomic_DNA"/>
</dbReference>
<keyword evidence="1" id="KW-0812">Transmembrane</keyword>
<feature type="transmembrane region" description="Helical" evidence="1">
    <location>
        <begin position="72"/>
        <end position="97"/>
    </location>
</feature>
<reference evidence="2 3" key="1">
    <citation type="submission" date="2016-05" db="EMBL/GenBank/DDBJ databases">
        <title>Genome sequencing reveals origins of a unique bacterial endosymbiosis in the earliest lineages of terrestrial Fungi.</title>
        <authorList>
            <consortium name="DOE Joint Genome Institute"/>
            <person name="Uehling J."/>
            <person name="Gryganskyi A."/>
            <person name="Hameed K."/>
            <person name="Tschaplinski T."/>
            <person name="Misztal P."/>
            <person name="Wu S."/>
            <person name="Desiro A."/>
            <person name="Vande Pol N."/>
            <person name="Du Z.-Y."/>
            <person name="Zienkiewicz A."/>
            <person name="Zienkiewicz K."/>
            <person name="Morin E."/>
            <person name="Tisserant E."/>
            <person name="Splivallo R."/>
            <person name="Hainaut M."/>
            <person name="Henrissat B."/>
            <person name="Ohm R."/>
            <person name="Kuo A."/>
            <person name="Yan J."/>
            <person name="Lipzen A."/>
            <person name="Nolan M."/>
            <person name="Labutti K."/>
            <person name="Barry K."/>
            <person name="Goldstein A."/>
            <person name="Labbe J."/>
            <person name="Schadt C."/>
            <person name="Tuskan G."/>
            <person name="Grigoriev I."/>
            <person name="Martin F."/>
            <person name="Vilgalys R."/>
            <person name="Bonito G."/>
        </authorList>
    </citation>
    <scope>NUCLEOTIDE SEQUENCE [LARGE SCALE GENOMIC DNA]</scope>
    <source>
        <strain evidence="2 3">AG-77</strain>
    </source>
</reference>
<keyword evidence="1" id="KW-0472">Membrane</keyword>
<keyword evidence="1" id="KW-1133">Transmembrane helix</keyword>
<dbReference type="Proteomes" id="UP000078512">
    <property type="component" value="Unassembled WGS sequence"/>
</dbReference>
<keyword evidence="3" id="KW-1185">Reference proteome</keyword>
<proteinExistence type="predicted"/>
<evidence type="ECO:0000256" key="1">
    <source>
        <dbReference type="SAM" id="Phobius"/>
    </source>
</evidence>
<sequence>MNYNSLLSSRRCPWNKVKKSSKTVIHMHNTTQQPLMKPRNLSNLTLGDGSKVVLKTADPTQRLNLLPNPTTIAIVFPFPVLCFLFLLGSVSLSSLFLRRDKEKKYARTNKNVDKNAANTF</sequence>
<evidence type="ECO:0000313" key="3">
    <source>
        <dbReference type="Proteomes" id="UP000078512"/>
    </source>
</evidence>
<accession>A0A197JKN4</accession>
<dbReference type="AlphaFoldDB" id="A0A197JKN4"/>
<protein>
    <submittedName>
        <fullName evidence="2">Uncharacterized protein</fullName>
    </submittedName>
</protein>
<organism evidence="2 3">
    <name type="scientific">Linnemannia elongata AG-77</name>
    <dbReference type="NCBI Taxonomy" id="1314771"/>
    <lineage>
        <taxon>Eukaryota</taxon>
        <taxon>Fungi</taxon>
        <taxon>Fungi incertae sedis</taxon>
        <taxon>Mucoromycota</taxon>
        <taxon>Mortierellomycotina</taxon>
        <taxon>Mortierellomycetes</taxon>
        <taxon>Mortierellales</taxon>
        <taxon>Mortierellaceae</taxon>
        <taxon>Linnemannia</taxon>
    </lineage>
</organism>
<evidence type="ECO:0000313" key="2">
    <source>
        <dbReference type="EMBL" id="OAQ25533.1"/>
    </source>
</evidence>
<gene>
    <name evidence="2" type="ORF">K457DRAFT_141062</name>
</gene>
<name>A0A197JKN4_9FUNG</name>